<reference evidence="2 3" key="1">
    <citation type="journal article" date="2021" name="Hortic Res">
        <title>The domestication of Cucurbita argyrosperma as revealed by the genome of its wild relative.</title>
        <authorList>
            <person name="Barrera-Redondo J."/>
            <person name="Sanchez-de la Vega G."/>
            <person name="Aguirre-Liguori J.A."/>
            <person name="Castellanos-Morales G."/>
            <person name="Gutierrez-Guerrero Y.T."/>
            <person name="Aguirre-Dugua X."/>
            <person name="Aguirre-Planter E."/>
            <person name="Tenaillon M.I."/>
            <person name="Lira-Saade R."/>
            <person name="Eguiarte L.E."/>
        </authorList>
    </citation>
    <scope>NUCLEOTIDE SEQUENCE [LARGE SCALE GENOMIC DNA]</scope>
    <source>
        <strain evidence="2">JBR-2021</strain>
    </source>
</reference>
<feature type="region of interest" description="Disordered" evidence="1">
    <location>
        <begin position="1"/>
        <end position="23"/>
    </location>
</feature>
<feature type="non-terminal residue" evidence="2">
    <location>
        <position position="1"/>
    </location>
</feature>
<comment type="caution">
    <text evidence="2">The sequence shown here is derived from an EMBL/GenBank/DDBJ whole genome shotgun (WGS) entry which is preliminary data.</text>
</comment>
<evidence type="ECO:0000313" key="2">
    <source>
        <dbReference type="EMBL" id="KAG6596948.1"/>
    </source>
</evidence>
<dbReference type="Proteomes" id="UP000685013">
    <property type="component" value="Chromosome 6"/>
</dbReference>
<evidence type="ECO:0000256" key="1">
    <source>
        <dbReference type="SAM" id="MobiDB-lite"/>
    </source>
</evidence>
<organism evidence="2 3">
    <name type="scientific">Cucurbita argyrosperma subsp. sororia</name>
    <dbReference type="NCBI Taxonomy" id="37648"/>
    <lineage>
        <taxon>Eukaryota</taxon>
        <taxon>Viridiplantae</taxon>
        <taxon>Streptophyta</taxon>
        <taxon>Embryophyta</taxon>
        <taxon>Tracheophyta</taxon>
        <taxon>Spermatophyta</taxon>
        <taxon>Magnoliopsida</taxon>
        <taxon>eudicotyledons</taxon>
        <taxon>Gunneridae</taxon>
        <taxon>Pentapetalae</taxon>
        <taxon>rosids</taxon>
        <taxon>fabids</taxon>
        <taxon>Cucurbitales</taxon>
        <taxon>Cucurbitaceae</taxon>
        <taxon>Cucurbiteae</taxon>
        <taxon>Cucurbita</taxon>
    </lineage>
</organism>
<gene>
    <name evidence="2" type="ORF">SDJN03_10128</name>
</gene>
<name>A0AAV6NFF0_9ROSI</name>
<accession>A0AAV6NFF0</accession>
<keyword evidence="3" id="KW-1185">Reference proteome</keyword>
<proteinExistence type="predicted"/>
<protein>
    <submittedName>
        <fullName evidence="2">Uncharacterized protein</fullName>
    </submittedName>
</protein>
<sequence length="100" mass="11226">MYPIHPELKRGETESLRGRTKTTPIRDWSLRSRAPQLEPLQSTISILLSMYRKPEYTAFQAALDIDSEAKSEGEETVKPPLENIKNPCMGAPALQSKVGE</sequence>
<feature type="compositionally biased region" description="Basic and acidic residues" evidence="1">
    <location>
        <begin position="1"/>
        <end position="17"/>
    </location>
</feature>
<feature type="region of interest" description="Disordered" evidence="1">
    <location>
        <begin position="70"/>
        <end position="100"/>
    </location>
</feature>
<dbReference type="AlphaFoldDB" id="A0AAV6NFF0"/>
<dbReference type="EMBL" id="JAGKQH010000006">
    <property type="protein sequence ID" value="KAG6596948.1"/>
    <property type="molecule type" value="Genomic_DNA"/>
</dbReference>
<evidence type="ECO:0000313" key="3">
    <source>
        <dbReference type="Proteomes" id="UP000685013"/>
    </source>
</evidence>